<dbReference type="OrthoDB" id="3531777at2"/>
<sequence length="258" mass="28082">MGKQPKWALAAVGVVAVAGITAAVVIATGGDQAEAQAAPPAVSGVQLAQAPDEAEPDALQANATDVTAAAKSRSVSLILEYKVTKTCTVHPNYPKDGVIGNDIDWQIAPTDIVAWRYNVNSTWSMISDKKYRNSKHPWWGFVHRDCLGTSVGGEHFPTPTSHYPAGEPVPQRILEGRSAVEADHYRTVVFRVAEGHVTNDHRAVKTMGTLRDAANRFVIGNVFGGWHVHSTDQHDHGWTKVYVPNAKRWGWVQDIHLA</sequence>
<protein>
    <submittedName>
        <fullName evidence="1">Uncharacterized protein</fullName>
    </submittedName>
</protein>
<proteinExistence type="predicted"/>
<name>A0A4R6RUN3_LABRH</name>
<reference evidence="1 2" key="1">
    <citation type="submission" date="2019-03" db="EMBL/GenBank/DDBJ databases">
        <title>Genomic Encyclopedia of Type Strains, Phase IV (KMG-IV): sequencing the most valuable type-strain genomes for metagenomic binning, comparative biology and taxonomic classification.</title>
        <authorList>
            <person name="Goeker M."/>
        </authorList>
    </citation>
    <scope>NUCLEOTIDE SEQUENCE [LARGE SCALE GENOMIC DNA]</scope>
    <source>
        <strain evidence="1 2">DSM 45361</strain>
    </source>
</reference>
<evidence type="ECO:0000313" key="1">
    <source>
        <dbReference type="EMBL" id="TDP89975.1"/>
    </source>
</evidence>
<dbReference type="Proteomes" id="UP000295444">
    <property type="component" value="Unassembled WGS sequence"/>
</dbReference>
<dbReference type="RefSeq" id="WP_133854250.1">
    <property type="nucleotide sequence ID" value="NZ_SNXZ01000011.1"/>
</dbReference>
<organism evidence="1 2">
    <name type="scientific">Labedaea rhizosphaerae</name>
    <dbReference type="NCBI Taxonomy" id="598644"/>
    <lineage>
        <taxon>Bacteria</taxon>
        <taxon>Bacillati</taxon>
        <taxon>Actinomycetota</taxon>
        <taxon>Actinomycetes</taxon>
        <taxon>Pseudonocardiales</taxon>
        <taxon>Pseudonocardiaceae</taxon>
        <taxon>Labedaea</taxon>
    </lineage>
</organism>
<comment type="caution">
    <text evidence="1">The sequence shown here is derived from an EMBL/GenBank/DDBJ whole genome shotgun (WGS) entry which is preliminary data.</text>
</comment>
<dbReference type="EMBL" id="SNXZ01000011">
    <property type="protein sequence ID" value="TDP89975.1"/>
    <property type="molecule type" value="Genomic_DNA"/>
</dbReference>
<evidence type="ECO:0000313" key="2">
    <source>
        <dbReference type="Proteomes" id="UP000295444"/>
    </source>
</evidence>
<accession>A0A4R6RUN3</accession>
<dbReference type="AlphaFoldDB" id="A0A4R6RUN3"/>
<keyword evidence="2" id="KW-1185">Reference proteome</keyword>
<gene>
    <name evidence="1" type="ORF">EV186_111101</name>
</gene>